<dbReference type="Proteomes" id="UP000807342">
    <property type="component" value="Unassembled WGS sequence"/>
</dbReference>
<dbReference type="EMBL" id="MU151141">
    <property type="protein sequence ID" value="KAF9449076.1"/>
    <property type="molecule type" value="Genomic_DNA"/>
</dbReference>
<organism evidence="2 3">
    <name type="scientific">Macrolepiota fuliginosa MF-IS2</name>
    <dbReference type="NCBI Taxonomy" id="1400762"/>
    <lineage>
        <taxon>Eukaryota</taxon>
        <taxon>Fungi</taxon>
        <taxon>Dikarya</taxon>
        <taxon>Basidiomycota</taxon>
        <taxon>Agaricomycotina</taxon>
        <taxon>Agaricomycetes</taxon>
        <taxon>Agaricomycetidae</taxon>
        <taxon>Agaricales</taxon>
        <taxon>Agaricineae</taxon>
        <taxon>Agaricaceae</taxon>
        <taxon>Macrolepiota</taxon>
    </lineage>
</organism>
<evidence type="ECO:0000313" key="2">
    <source>
        <dbReference type="EMBL" id="KAF9449076.1"/>
    </source>
</evidence>
<evidence type="ECO:0000313" key="3">
    <source>
        <dbReference type="Proteomes" id="UP000807342"/>
    </source>
</evidence>
<protein>
    <recommendedName>
        <fullName evidence="1">HNH nuclease domain-containing protein</fullName>
    </recommendedName>
</protein>
<proteinExistence type="predicted"/>
<dbReference type="InterPro" id="IPR003615">
    <property type="entry name" value="HNH_nuc"/>
</dbReference>
<feature type="domain" description="HNH nuclease" evidence="1">
    <location>
        <begin position="137"/>
        <end position="226"/>
    </location>
</feature>
<evidence type="ECO:0000259" key="1">
    <source>
        <dbReference type="Pfam" id="PF13391"/>
    </source>
</evidence>
<sequence length="290" mass="31257">MNASDQQKIASAVSRLAAAGHPQTTTCHGYRAGISFNVVPFSTALVNHAPAGSGKLSLARSILYSDMQVGKDGPCWLAAGYVCYLFIPLYSKSGQKTAQPPRTHIPNLTDNKNLLGTSARRQEAFRARLLRREGCRCAITGGGPTGAVPVDLGVVSHLEASHILPFSLGHYDATDSTRIKGAAVTLIETWSDFRVQAWFGAGINSVRNGILLSADAHAYFDNYDIWLEPEVQNSVPVANAYVVRSRCPSMDFAGIHVQFTDASNHIPSIDLPSRRALAIYAAFAKVIRGM</sequence>
<keyword evidence="3" id="KW-1185">Reference proteome</keyword>
<dbReference type="Pfam" id="PF13391">
    <property type="entry name" value="HNH_2"/>
    <property type="match status" value="1"/>
</dbReference>
<gene>
    <name evidence="2" type="ORF">P691DRAFT_774924</name>
</gene>
<dbReference type="AlphaFoldDB" id="A0A9P6C218"/>
<name>A0A9P6C218_9AGAR</name>
<comment type="caution">
    <text evidence="2">The sequence shown here is derived from an EMBL/GenBank/DDBJ whole genome shotgun (WGS) entry which is preliminary data.</text>
</comment>
<reference evidence="2" key="1">
    <citation type="submission" date="2020-11" db="EMBL/GenBank/DDBJ databases">
        <authorList>
            <consortium name="DOE Joint Genome Institute"/>
            <person name="Ahrendt S."/>
            <person name="Riley R."/>
            <person name="Andreopoulos W."/>
            <person name="Labutti K."/>
            <person name="Pangilinan J."/>
            <person name="Ruiz-Duenas F.J."/>
            <person name="Barrasa J.M."/>
            <person name="Sanchez-Garcia M."/>
            <person name="Camarero S."/>
            <person name="Miyauchi S."/>
            <person name="Serrano A."/>
            <person name="Linde D."/>
            <person name="Babiker R."/>
            <person name="Drula E."/>
            <person name="Ayuso-Fernandez I."/>
            <person name="Pacheco R."/>
            <person name="Padilla G."/>
            <person name="Ferreira P."/>
            <person name="Barriuso J."/>
            <person name="Kellner H."/>
            <person name="Castanera R."/>
            <person name="Alfaro M."/>
            <person name="Ramirez L."/>
            <person name="Pisabarro A.G."/>
            <person name="Kuo A."/>
            <person name="Tritt A."/>
            <person name="Lipzen A."/>
            <person name="He G."/>
            <person name="Yan M."/>
            <person name="Ng V."/>
            <person name="Cullen D."/>
            <person name="Martin F."/>
            <person name="Rosso M.-N."/>
            <person name="Henrissat B."/>
            <person name="Hibbett D."/>
            <person name="Martinez A.T."/>
            <person name="Grigoriev I.V."/>
        </authorList>
    </citation>
    <scope>NUCLEOTIDE SEQUENCE</scope>
    <source>
        <strain evidence="2">MF-IS2</strain>
    </source>
</reference>
<dbReference type="OrthoDB" id="3163863at2759"/>
<accession>A0A9P6C218</accession>